<reference evidence="2 3" key="1">
    <citation type="submission" date="2024-09" db="EMBL/GenBank/DDBJ databases">
        <authorList>
            <person name="Sun Q."/>
            <person name="Mori K."/>
        </authorList>
    </citation>
    <scope>NUCLEOTIDE SEQUENCE [LARGE SCALE GENOMIC DNA]</scope>
    <source>
        <strain evidence="2 3">CCM 7415</strain>
    </source>
</reference>
<dbReference type="RefSeq" id="WP_019950872.1">
    <property type="nucleotide sequence ID" value="NZ_JBHLVX010000032.1"/>
</dbReference>
<proteinExistence type="predicted"/>
<keyword evidence="3" id="KW-1185">Reference proteome</keyword>
<evidence type="ECO:0000313" key="2">
    <source>
        <dbReference type="EMBL" id="MFC0268023.1"/>
    </source>
</evidence>
<evidence type="ECO:0000256" key="1">
    <source>
        <dbReference type="SAM" id="SignalP"/>
    </source>
</evidence>
<sequence>MKRAITFLLLASSLLAATAWASSVADRRAEIEAGSDLGMSAETFVTRFNDLMAESELPYQAQGELQNLDGPQGTFSETFSDNMGLLGSVKPESQLVNGLVFFGRESESGESGARIQAVAARVLAASSDDLSVDDAMGMVLVLNQAWSGTPVSQTQDGIEYGFSRDPLMGNMYTVTAVE</sequence>
<accession>A0ABV6G2Z1</accession>
<comment type="caution">
    <text evidence="2">The sequence shown here is derived from an EMBL/GenBank/DDBJ whole genome shotgun (WGS) entry which is preliminary data.</text>
</comment>
<evidence type="ECO:0000313" key="3">
    <source>
        <dbReference type="Proteomes" id="UP001589814"/>
    </source>
</evidence>
<gene>
    <name evidence="2" type="ORF">ACFFHW_08510</name>
</gene>
<keyword evidence="1" id="KW-0732">Signal</keyword>
<name>A0ABV6G2Z1_9GAMM</name>
<organism evidence="2 3">
    <name type="scientific">Kushneria aurantia</name>
    <dbReference type="NCBI Taxonomy" id="504092"/>
    <lineage>
        <taxon>Bacteria</taxon>
        <taxon>Pseudomonadati</taxon>
        <taxon>Pseudomonadota</taxon>
        <taxon>Gammaproteobacteria</taxon>
        <taxon>Oceanospirillales</taxon>
        <taxon>Halomonadaceae</taxon>
        <taxon>Kushneria</taxon>
    </lineage>
</organism>
<protein>
    <submittedName>
        <fullName evidence="2">Uncharacterized protein</fullName>
    </submittedName>
</protein>
<feature type="chain" id="PRO_5045061395" evidence="1">
    <location>
        <begin position="22"/>
        <end position="178"/>
    </location>
</feature>
<feature type="signal peptide" evidence="1">
    <location>
        <begin position="1"/>
        <end position="21"/>
    </location>
</feature>
<dbReference type="EMBL" id="JBHLVX010000032">
    <property type="protein sequence ID" value="MFC0268023.1"/>
    <property type="molecule type" value="Genomic_DNA"/>
</dbReference>
<dbReference type="Proteomes" id="UP001589814">
    <property type="component" value="Unassembled WGS sequence"/>
</dbReference>